<reference evidence="1" key="1">
    <citation type="submission" date="2013-12" db="EMBL/GenBank/DDBJ databases">
        <title>A Varibaculum cambriense genome reconstructed from a premature infant gut community with otherwise low bacterial novelty that shifts toward anaerobic metabolism during the third week of life.</title>
        <authorList>
            <person name="Brown C.T."/>
            <person name="Sharon I."/>
            <person name="Thomas B.C."/>
            <person name="Castelle C.J."/>
            <person name="Morowitz M.J."/>
            <person name="Banfield J.F."/>
        </authorList>
    </citation>
    <scope>NUCLEOTIDE SEQUENCE</scope>
</reference>
<feature type="non-terminal residue" evidence="1">
    <location>
        <position position="1"/>
    </location>
</feature>
<organism evidence="1">
    <name type="scientific">human gut metagenome</name>
    <dbReference type="NCBI Taxonomy" id="408170"/>
    <lineage>
        <taxon>unclassified sequences</taxon>
        <taxon>metagenomes</taxon>
        <taxon>organismal metagenomes</taxon>
    </lineage>
</organism>
<comment type="caution">
    <text evidence="1">The sequence shown here is derived from an EMBL/GenBank/DDBJ whole genome shotgun (WGS) entry which is preliminary data.</text>
</comment>
<protein>
    <submittedName>
        <fullName evidence="1">Uncharacterized protein</fullName>
    </submittedName>
</protein>
<feature type="non-terminal residue" evidence="1">
    <location>
        <position position="74"/>
    </location>
</feature>
<evidence type="ECO:0000313" key="1">
    <source>
        <dbReference type="EMBL" id="ETJ32225.1"/>
    </source>
</evidence>
<proteinExistence type="predicted"/>
<sequence>QLYLSNTPKKKVEPPFYSIDRISAISNTTSLVHSYFKLVTIPKDFFAPYYFDDSDEFQLTVSGLNFLHQLEKEN</sequence>
<dbReference type="AlphaFoldDB" id="W1XRW5"/>
<dbReference type="EMBL" id="AZMM01013310">
    <property type="protein sequence ID" value="ETJ32225.1"/>
    <property type="molecule type" value="Genomic_DNA"/>
</dbReference>
<gene>
    <name evidence="1" type="ORF">Q604_UNBC13310G0001</name>
</gene>
<accession>W1XRW5</accession>
<name>W1XRW5_9ZZZZ</name>